<dbReference type="Pfam" id="PF04073">
    <property type="entry name" value="tRNA_edit"/>
    <property type="match status" value="1"/>
</dbReference>
<feature type="domain" description="YbaK/aminoacyl-tRNA synthetase-associated" evidence="1">
    <location>
        <begin position="24"/>
        <end position="146"/>
    </location>
</feature>
<evidence type="ECO:0000313" key="2">
    <source>
        <dbReference type="EMBL" id="NJP91803.1"/>
    </source>
</evidence>
<keyword evidence="3" id="KW-1185">Reference proteome</keyword>
<sequence>MDDAHDRIVRYLSRNGIAHSVIRHKPAASAEEYHEVVGTRYEQQAKSIFLRVKRDGEKSFAVLVIQAQKRADPQRAAKLLDAREVKLATKEQLETHTGCTFGELAPLGGLYGCPLLFDTDLLAEDEIYFNAGDLSVSVRLSPKDLYELEQPKDY</sequence>
<dbReference type="Gene3D" id="3.90.960.10">
    <property type="entry name" value="YbaK/aminoacyl-tRNA synthetase-associated domain"/>
    <property type="match status" value="1"/>
</dbReference>
<evidence type="ECO:0000313" key="3">
    <source>
        <dbReference type="Proteomes" id="UP000696294"/>
    </source>
</evidence>
<evidence type="ECO:0000259" key="1">
    <source>
        <dbReference type="Pfam" id="PF04073"/>
    </source>
</evidence>
<dbReference type="SUPFAM" id="SSF55826">
    <property type="entry name" value="YbaK/ProRS associated domain"/>
    <property type="match status" value="1"/>
</dbReference>
<proteinExistence type="predicted"/>
<reference evidence="2 3" key="1">
    <citation type="submission" date="2020-03" db="EMBL/GenBank/DDBJ databases">
        <title>WGS of actinomycetes isolated from Thailand.</title>
        <authorList>
            <person name="Thawai C."/>
        </authorList>
    </citation>
    <scope>NUCLEOTIDE SEQUENCE [LARGE SCALE GENOMIC DNA]</scope>
    <source>
        <strain evidence="2 3">FMUSA5-5</strain>
    </source>
</reference>
<gene>
    <name evidence="2" type="ORF">HCN51_20460</name>
</gene>
<dbReference type="Proteomes" id="UP000696294">
    <property type="component" value="Unassembled WGS sequence"/>
</dbReference>
<organism evidence="2 3">
    <name type="scientific">Nonomuraea composti</name>
    <dbReference type="NCBI Taxonomy" id="2720023"/>
    <lineage>
        <taxon>Bacteria</taxon>
        <taxon>Bacillati</taxon>
        <taxon>Actinomycetota</taxon>
        <taxon>Actinomycetes</taxon>
        <taxon>Streptosporangiales</taxon>
        <taxon>Streptosporangiaceae</taxon>
        <taxon>Nonomuraea</taxon>
    </lineage>
</organism>
<dbReference type="PANTHER" id="PTHR30411">
    <property type="entry name" value="CYTOPLASMIC PROTEIN"/>
    <property type="match status" value="1"/>
</dbReference>
<comment type="caution">
    <text evidence="2">The sequence shown here is derived from an EMBL/GenBank/DDBJ whole genome shotgun (WGS) entry which is preliminary data.</text>
</comment>
<dbReference type="InterPro" id="IPR007214">
    <property type="entry name" value="YbaK/aa-tRNA-synth-assoc-dom"/>
</dbReference>
<dbReference type="PANTHER" id="PTHR30411:SF9">
    <property type="entry name" value="MULTIFUNCTIONAL SER_THR-TRNA DEACYLASE PROXP-Y"/>
    <property type="match status" value="1"/>
</dbReference>
<name>A0ABX1B9H9_9ACTN</name>
<protein>
    <recommendedName>
        <fullName evidence="1">YbaK/aminoacyl-tRNA synthetase-associated domain-containing protein</fullName>
    </recommendedName>
</protein>
<dbReference type="InterPro" id="IPR036754">
    <property type="entry name" value="YbaK/aa-tRNA-synt-asso_dom_sf"/>
</dbReference>
<dbReference type="RefSeq" id="WP_168011122.1">
    <property type="nucleotide sequence ID" value="NZ_JAATEP010000013.1"/>
</dbReference>
<accession>A0ABX1B9H9</accession>
<dbReference type="EMBL" id="JAATEP010000013">
    <property type="protein sequence ID" value="NJP91803.1"/>
    <property type="molecule type" value="Genomic_DNA"/>
</dbReference>